<sequence>MFHAGTAQAAANDVKVQINDSLVSFPEAQPYIDNTNTLQIPLRVLVEKLGYKVEWSMEQAQVKVTLTNNNKTIALQTGDRKALVNKKVVSMDAPAQFIQGSVYLPLRFVSETFGYRVQWDADNRIAIINEDGLYHAPAWYAPKPKPSVTQIAYKYLGVPYVWGGRTPNGFDCSGFVDYIYGLNGIDLPRTSLEMYETAGKAVSIPQEGDLVFFAEKNRTSHVGIYLGNQQFISATNSGGVSVASLTTGYWSKKYVGAKRVTS</sequence>
<dbReference type="Gene3D" id="3.90.1720.10">
    <property type="entry name" value="endopeptidase domain like (from Nostoc punctiforme)"/>
    <property type="match status" value="1"/>
</dbReference>
<dbReference type="SUPFAM" id="SSF54001">
    <property type="entry name" value="Cysteine proteinases"/>
    <property type="match status" value="1"/>
</dbReference>
<dbReference type="PROSITE" id="PS51935">
    <property type="entry name" value="NLPC_P60"/>
    <property type="match status" value="1"/>
</dbReference>
<keyword evidence="7" id="KW-1185">Reference proteome</keyword>
<dbReference type="GO" id="GO:0006508">
    <property type="term" value="P:proteolysis"/>
    <property type="evidence" value="ECO:0007669"/>
    <property type="project" value="UniProtKB-KW"/>
</dbReference>
<dbReference type="InterPro" id="IPR051202">
    <property type="entry name" value="Peptidase_C40"/>
</dbReference>
<dbReference type="InterPro" id="IPR012854">
    <property type="entry name" value="Cu_amine_oxidase-like_N"/>
</dbReference>
<dbReference type="Pfam" id="PF00877">
    <property type="entry name" value="NLPC_P60"/>
    <property type="match status" value="1"/>
</dbReference>
<evidence type="ECO:0000259" key="5">
    <source>
        <dbReference type="PROSITE" id="PS51935"/>
    </source>
</evidence>
<dbReference type="PANTHER" id="PTHR47053">
    <property type="entry name" value="MUREIN DD-ENDOPEPTIDASE MEPH-RELATED"/>
    <property type="match status" value="1"/>
</dbReference>
<proteinExistence type="inferred from homology"/>
<feature type="domain" description="NlpC/P60" evidence="5">
    <location>
        <begin position="142"/>
        <end position="261"/>
    </location>
</feature>
<evidence type="ECO:0000256" key="1">
    <source>
        <dbReference type="ARBA" id="ARBA00007074"/>
    </source>
</evidence>
<evidence type="ECO:0000256" key="4">
    <source>
        <dbReference type="ARBA" id="ARBA00022807"/>
    </source>
</evidence>
<comment type="similarity">
    <text evidence="1">Belongs to the peptidase C40 family.</text>
</comment>
<evidence type="ECO:0000313" key="7">
    <source>
        <dbReference type="Proteomes" id="UP000450917"/>
    </source>
</evidence>
<dbReference type="Gene3D" id="3.30.457.10">
    <property type="entry name" value="Copper amine oxidase-like, N-terminal domain"/>
    <property type="match status" value="1"/>
</dbReference>
<keyword evidence="2" id="KW-0645">Protease</keyword>
<organism evidence="6 7">
    <name type="scientific">Paenibacillus validus</name>
    <dbReference type="NCBI Taxonomy" id="44253"/>
    <lineage>
        <taxon>Bacteria</taxon>
        <taxon>Bacillati</taxon>
        <taxon>Bacillota</taxon>
        <taxon>Bacilli</taxon>
        <taxon>Bacillales</taxon>
        <taxon>Paenibacillaceae</taxon>
        <taxon>Paenibacillus</taxon>
    </lineage>
</organism>
<dbReference type="InterPro" id="IPR000064">
    <property type="entry name" value="NLP_P60_dom"/>
</dbReference>
<reference evidence="6 7" key="1">
    <citation type="submission" date="2019-11" db="EMBL/GenBank/DDBJ databases">
        <title>Draft genome sequences of five Paenibacillus species of dairy origin.</title>
        <authorList>
            <person name="Olajide A.M."/>
            <person name="Chen S."/>
            <person name="Lapointe G."/>
        </authorList>
    </citation>
    <scope>NUCLEOTIDE SEQUENCE [LARGE SCALE GENOMIC DNA]</scope>
    <source>
        <strain evidence="6 7">2CS3</strain>
    </source>
</reference>
<dbReference type="AlphaFoldDB" id="A0A7X2Z7X4"/>
<dbReference type="GO" id="GO:0008234">
    <property type="term" value="F:cysteine-type peptidase activity"/>
    <property type="evidence" value="ECO:0007669"/>
    <property type="project" value="UniProtKB-KW"/>
</dbReference>
<dbReference type="InterPro" id="IPR036582">
    <property type="entry name" value="Mao_N_sf"/>
</dbReference>
<gene>
    <name evidence="6" type="ORF">GNP93_01405</name>
</gene>
<keyword evidence="3" id="KW-0378">Hydrolase</keyword>
<comment type="caution">
    <text evidence="6">The sequence shown here is derived from an EMBL/GenBank/DDBJ whole genome shotgun (WGS) entry which is preliminary data.</text>
</comment>
<keyword evidence="4" id="KW-0788">Thiol protease</keyword>
<dbReference type="SUPFAM" id="SSF55383">
    <property type="entry name" value="Copper amine oxidase, domain N"/>
    <property type="match status" value="1"/>
</dbReference>
<name>A0A7X2Z7X4_9BACL</name>
<dbReference type="Pfam" id="PF07833">
    <property type="entry name" value="Cu_amine_oxidN1"/>
    <property type="match status" value="1"/>
</dbReference>
<dbReference type="PANTHER" id="PTHR47053:SF1">
    <property type="entry name" value="MUREIN DD-ENDOPEPTIDASE MEPH-RELATED"/>
    <property type="match status" value="1"/>
</dbReference>
<dbReference type="EMBL" id="WNZX01000001">
    <property type="protein sequence ID" value="MUG69323.1"/>
    <property type="molecule type" value="Genomic_DNA"/>
</dbReference>
<evidence type="ECO:0000313" key="6">
    <source>
        <dbReference type="EMBL" id="MUG69323.1"/>
    </source>
</evidence>
<dbReference type="InterPro" id="IPR038765">
    <property type="entry name" value="Papain-like_cys_pep_sf"/>
</dbReference>
<evidence type="ECO:0000256" key="3">
    <source>
        <dbReference type="ARBA" id="ARBA00022801"/>
    </source>
</evidence>
<accession>A0A7X2Z7X4</accession>
<protein>
    <submittedName>
        <fullName evidence="6">Cell wall lytic activity</fullName>
    </submittedName>
</protein>
<evidence type="ECO:0000256" key="2">
    <source>
        <dbReference type="ARBA" id="ARBA00022670"/>
    </source>
</evidence>
<dbReference type="Proteomes" id="UP000450917">
    <property type="component" value="Unassembled WGS sequence"/>
</dbReference>